<protein>
    <submittedName>
        <fullName evidence="2">Uncharacterized protein</fullName>
    </submittedName>
</protein>
<comment type="caution">
    <text evidence="2">The sequence shown here is derived from an EMBL/GenBank/DDBJ whole genome shotgun (WGS) entry which is preliminary data.</text>
</comment>
<keyword evidence="1" id="KW-0472">Membrane</keyword>
<evidence type="ECO:0000313" key="3">
    <source>
        <dbReference type="Proteomes" id="UP000658127"/>
    </source>
</evidence>
<keyword evidence="1" id="KW-0812">Transmembrane</keyword>
<sequence>MDVTEPAIHLVGMSPVIPAVTGYFAREGVGRAMWRSPYAPLLGRLVAAIVWGCGGLASLTALGIPAAIIVPIAATVATVVGLTLAIIFAGGLIRPAPVAGSRAGVPVGG</sequence>
<accession>A0ABQ2K816</accession>
<name>A0ABQ2K816_9NOCA</name>
<reference evidence="3" key="1">
    <citation type="journal article" date="2019" name="Int. J. Syst. Evol. Microbiol.">
        <title>The Global Catalogue of Microorganisms (GCM) 10K type strain sequencing project: providing services to taxonomists for standard genome sequencing and annotation.</title>
        <authorList>
            <consortium name="The Broad Institute Genomics Platform"/>
            <consortium name="The Broad Institute Genome Sequencing Center for Infectious Disease"/>
            <person name="Wu L."/>
            <person name="Ma J."/>
        </authorList>
    </citation>
    <scope>NUCLEOTIDE SEQUENCE [LARGE SCALE GENOMIC DNA]</scope>
    <source>
        <strain evidence="3">CGMCC 4.7329</strain>
    </source>
</reference>
<feature type="transmembrane region" description="Helical" evidence="1">
    <location>
        <begin position="6"/>
        <end position="25"/>
    </location>
</feature>
<gene>
    <name evidence="2" type="ORF">GCM10011610_18880</name>
</gene>
<organism evidence="2 3">
    <name type="scientific">Nocardia rhizosphaerihabitans</name>
    <dbReference type="NCBI Taxonomy" id="1691570"/>
    <lineage>
        <taxon>Bacteria</taxon>
        <taxon>Bacillati</taxon>
        <taxon>Actinomycetota</taxon>
        <taxon>Actinomycetes</taxon>
        <taxon>Mycobacteriales</taxon>
        <taxon>Nocardiaceae</taxon>
        <taxon>Nocardia</taxon>
    </lineage>
</organism>
<evidence type="ECO:0000313" key="2">
    <source>
        <dbReference type="EMBL" id="GGN74931.1"/>
    </source>
</evidence>
<feature type="transmembrane region" description="Helical" evidence="1">
    <location>
        <begin position="45"/>
        <end position="62"/>
    </location>
</feature>
<keyword evidence="1" id="KW-1133">Transmembrane helix</keyword>
<keyword evidence="3" id="KW-1185">Reference proteome</keyword>
<proteinExistence type="predicted"/>
<evidence type="ECO:0000256" key="1">
    <source>
        <dbReference type="SAM" id="Phobius"/>
    </source>
</evidence>
<dbReference type="EMBL" id="BMNE01000002">
    <property type="protein sequence ID" value="GGN74931.1"/>
    <property type="molecule type" value="Genomic_DNA"/>
</dbReference>
<dbReference type="Proteomes" id="UP000658127">
    <property type="component" value="Unassembled WGS sequence"/>
</dbReference>
<feature type="transmembrane region" description="Helical" evidence="1">
    <location>
        <begin position="68"/>
        <end position="93"/>
    </location>
</feature>